<evidence type="ECO:0000256" key="5">
    <source>
        <dbReference type="SAM" id="MobiDB-lite"/>
    </source>
</evidence>
<dbReference type="SUPFAM" id="SSF103088">
    <property type="entry name" value="OmpA-like"/>
    <property type="match status" value="1"/>
</dbReference>
<accession>A0A364Y3Q7</accession>
<dbReference type="AlphaFoldDB" id="A0A364Y3Q7"/>
<protein>
    <recommendedName>
        <fullName evidence="6">OmpA-like domain-containing protein</fullName>
    </recommendedName>
</protein>
<evidence type="ECO:0000256" key="1">
    <source>
        <dbReference type="ARBA" id="ARBA00004442"/>
    </source>
</evidence>
<feature type="domain" description="OmpA-like" evidence="6">
    <location>
        <begin position="155"/>
        <end position="268"/>
    </location>
</feature>
<gene>
    <name evidence="7" type="ORF">DQQ10_15370</name>
</gene>
<dbReference type="Pfam" id="PF00691">
    <property type="entry name" value="OmpA"/>
    <property type="match status" value="1"/>
</dbReference>
<evidence type="ECO:0000313" key="7">
    <source>
        <dbReference type="EMBL" id="RAW00426.1"/>
    </source>
</evidence>
<evidence type="ECO:0000256" key="2">
    <source>
        <dbReference type="ARBA" id="ARBA00023136"/>
    </source>
</evidence>
<dbReference type="GO" id="GO:0009279">
    <property type="term" value="C:cell outer membrane"/>
    <property type="evidence" value="ECO:0007669"/>
    <property type="project" value="UniProtKB-SubCell"/>
</dbReference>
<dbReference type="InterPro" id="IPR050330">
    <property type="entry name" value="Bact_OuterMem_StrucFunc"/>
</dbReference>
<dbReference type="PANTHER" id="PTHR30329:SF21">
    <property type="entry name" value="LIPOPROTEIN YIAD-RELATED"/>
    <property type="match status" value="1"/>
</dbReference>
<evidence type="ECO:0000259" key="6">
    <source>
        <dbReference type="PROSITE" id="PS51123"/>
    </source>
</evidence>
<feature type="region of interest" description="Disordered" evidence="5">
    <location>
        <begin position="243"/>
        <end position="268"/>
    </location>
</feature>
<comment type="subcellular location">
    <subcellularLocation>
        <location evidence="1">Cell outer membrane</location>
    </subcellularLocation>
</comment>
<evidence type="ECO:0000313" key="8">
    <source>
        <dbReference type="Proteomes" id="UP000251889"/>
    </source>
</evidence>
<name>A0A364Y3Q7_9BACT</name>
<dbReference type="InterPro" id="IPR006665">
    <property type="entry name" value="OmpA-like"/>
</dbReference>
<keyword evidence="2 4" id="KW-0472">Membrane</keyword>
<reference evidence="7 8" key="1">
    <citation type="submission" date="2018-06" db="EMBL/GenBank/DDBJ databases">
        <title>Chryseolinea flavus sp. nov., a member of the phylum Bacteroidetes isolated from soil.</title>
        <authorList>
            <person name="Li Y."/>
            <person name="Wang J."/>
        </authorList>
    </citation>
    <scope>NUCLEOTIDE SEQUENCE [LARGE SCALE GENOMIC DNA]</scope>
    <source>
        <strain evidence="7 8">SDU1-6</strain>
    </source>
</reference>
<keyword evidence="3" id="KW-0998">Cell outer membrane</keyword>
<comment type="caution">
    <text evidence="7">The sequence shown here is derived from an EMBL/GenBank/DDBJ whole genome shotgun (WGS) entry which is preliminary data.</text>
</comment>
<keyword evidence="8" id="KW-1185">Reference proteome</keyword>
<dbReference type="RefSeq" id="WP_112747768.1">
    <property type="nucleotide sequence ID" value="NZ_QMFY01000007.1"/>
</dbReference>
<dbReference type="PROSITE" id="PS51123">
    <property type="entry name" value="OMPA_2"/>
    <property type="match status" value="1"/>
</dbReference>
<dbReference type="PRINTS" id="PR01021">
    <property type="entry name" value="OMPADOMAIN"/>
</dbReference>
<organism evidence="7 8">
    <name type="scientific">Pseudochryseolinea flava</name>
    <dbReference type="NCBI Taxonomy" id="2059302"/>
    <lineage>
        <taxon>Bacteria</taxon>
        <taxon>Pseudomonadati</taxon>
        <taxon>Bacteroidota</taxon>
        <taxon>Cytophagia</taxon>
        <taxon>Cytophagales</taxon>
        <taxon>Fulvivirgaceae</taxon>
        <taxon>Pseudochryseolinea</taxon>
    </lineage>
</organism>
<dbReference type="InterPro" id="IPR006664">
    <property type="entry name" value="OMP_bac"/>
</dbReference>
<sequence length="268" mass="30970">MDRFYATRMLPMRGFFATLIILFSSLFSIDSFAQDDYAKQRQRHQQNHYRVQDNLISRACHLLDRKRSHSPRKPMFASKKTSSSNTGRVLSSCVALKKDPEPEPRPAPQVAVTEEKLEQLHKKEDQVLALNKLPVPNSKKHEDIREKVADDLKKNPITGPRPLAPLYFQFNQDEFSVVDMEPFLIAVEYALQGRHVLIEGHTDSRGQDDFNVKLSVKRVQRIRQLMLDMGVPDSNISVVGYGEEHTKKNEGKNEDEHQNQRRVDFTVF</sequence>
<evidence type="ECO:0000256" key="4">
    <source>
        <dbReference type="PROSITE-ProRule" id="PRU00473"/>
    </source>
</evidence>
<dbReference type="Gene3D" id="3.30.1330.60">
    <property type="entry name" value="OmpA-like domain"/>
    <property type="match status" value="1"/>
</dbReference>
<dbReference type="EMBL" id="QMFY01000007">
    <property type="protein sequence ID" value="RAW00426.1"/>
    <property type="molecule type" value="Genomic_DNA"/>
</dbReference>
<dbReference type="CDD" id="cd07185">
    <property type="entry name" value="OmpA_C-like"/>
    <property type="match status" value="1"/>
</dbReference>
<dbReference type="Proteomes" id="UP000251889">
    <property type="component" value="Unassembled WGS sequence"/>
</dbReference>
<proteinExistence type="predicted"/>
<dbReference type="PANTHER" id="PTHR30329">
    <property type="entry name" value="STATOR ELEMENT OF FLAGELLAR MOTOR COMPLEX"/>
    <property type="match status" value="1"/>
</dbReference>
<evidence type="ECO:0000256" key="3">
    <source>
        <dbReference type="ARBA" id="ARBA00023237"/>
    </source>
</evidence>
<dbReference type="InterPro" id="IPR036737">
    <property type="entry name" value="OmpA-like_sf"/>
</dbReference>
<dbReference type="OrthoDB" id="9800869at2"/>